<dbReference type="Gene3D" id="3.40.50.300">
    <property type="entry name" value="P-loop containing nucleotide triphosphate hydrolases"/>
    <property type="match status" value="1"/>
</dbReference>
<gene>
    <name evidence="3" type="ORF">SAMN02745947_04249</name>
</gene>
<keyword evidence="4" id="KW-1185">Reference proteome</keyword>
<dbReference type="GO" id="GO:0004386">
    <property type="term" value="F:helicase activity"/>
    <property type="evidence" value="ECO:0007669"/>
    <property type="project" value="UniProtKB-KW"/>
</dbReference>
<keyword evidence="2 3" id="KW-0547">Nucleotide-binding</keyword>
<evidence type="ECO:0000313" key="3">
    <source>
        <dbReference type="EMBL" id="SMG54154.1"/>
    </source>
</evidence>
<proteinExistence type="predicted"/>
<sequence>MLRAIPTRGRKHPSLRHVLQRRIADDLTTVGADERIHRTTARDLPQSQKHEVDTWMLRRAAVDARRRLPKLDDPNPSTLLAQRKLPSQLTALRAVHVPASKQHAEKGRDRQAYEELLRSQLALGVLRNAQAAEVGIAHKPTGRLLDAWLAGLPYTHRCTAAGDSRYPHRHDRLRPTNRLLQGDVGAGKAPVLAATAFALLVIEGGFQAVLMAPTDILARRNTSKRSPKHYGLSA</sequence>
<keyword evidence="1" id="KW-0378">Hydrolase</keyword>
<keyword evidence="2 3" id="KW-0067">ATP-binding</keyword>
<dbReference type="EMBL" id="FXAV01000014">
    <property type="protein sequence ID" value="SMG54154.1"/>
    <property type="molecule type" value="Genomic_DNA"/>
</dbReference>
<protein>
    <submittedName>
        <fullName evidence="3">ATP-dependent DNA helicase RecG</fullName>
    </submittedName>
</protein>
<comment type="caution">
    <text evidence="3">The sequence shown here is derived from an EMBL/GenBank/DDBJ whole genome shotgun (WGS) entry which is preliminary data.</text>
</comment>
<dbReference type="SUPFAM" id="SSF52540">
    <property type="entry name" value="P-loop containing nucleoside triphosphate hydrolases"/>
    <property type="match status" value="1"/>
</dbReference>
<organism evidence="3 4">
    <name type="scientific">Rhodococcus rhodochrous J3</name>
    <dbReference type="NCBI Taxonomy" id="903528"/>
    <lineage>
        <taxon>Bacteria</taxon>
        <taxon>Bacillati</taxon>
        <taxon>Actinomycetota</taxon>
        <taxon>Actinomycetes</taxon>
        <taxon>Mycobacteriales</taxon>
        <taxon>Nocardiaceae</taxon>
        <taxon>Rhodococcus</taxon>
    </lineage>
</organism>
<evidence type="ECO:0000256" key="1">
    <source>
        <dbReference type="ARBA" id="ARBA00022801"/>
    </source>
</evidence>
<keyword evidence="2 3" id="KW-0347">Helicase</keyword>
<dbReference type="InterPro" id="IPR047112">
    <property type="entry name" value="RecG/Mfd"/>
</dbReference>
<evidence type="ECO:0000256" key="2">
    <source>
        <dbReference type="ARBA" id="ARBA00022806"/>
    </source>
</evidence>
<dbReference type="PANTHER" id="PTHR47964">
    <property type="entry name" value="ATP-DEPENDENT DNA HELICASE HOMOLOG RECG, CHLOROPLASTIC"/>
    <property type="match status" value="1"/>
</dbReference>
<reference evidence="3 4" key="1">
    <citation type="submission" date="2017-04" db="EMBL/GenBank/DDBJ databases">
        <authorList>
            <person name="Varghese N."/>
            <person name="Submissions S."/>
        </authorList>
    </citation>
    <scope>NUCLEOTIDE SEQUENCE [LARGE SCALE GENOMIC DNA]</scope>
    <source>
        <strain evidence="3 4">J3</strain>
    </source>
</reference>
<evidence type="ECO:0000313" key="4">
    <source>
        <dbReference type="Proteomes" id="UP000193566"/>
    </source>
</evidence>
<dbReference type="Proteomes" id="UP000193566">
    <property type="component" value="Unassembled WGS sequence"/>
</dbReference>
<dbReference type="PANTHER" id="PTHR47964:SF1">
    <property type="entry name" value="ATP-DEPENDENT DNA HELICASE HOMOLOG RECG, CHLOROPLASTIC"/>
    <property type="match status" value="1"/>
</dbReference>
<name>A0ABY1MFM8_RHORH</name>
<accession>A0ABY1MFM8</accession>
<dbReference type="InterPro" id="IPR027417">
    <property type="entry name" value="P-loop_NTPase"/>
</dbReference>